<dbReference type="InterPro" id="IPR050987">
    <property type="entry name" value="AtrR-like"/>
</dbReference>
<dbReference type="EMBL" id="JADGJD010001414">
    <property type="protein sequence ID" value="KAJ3042509.1"/>
    <property type="molecule type" value="Genomic_DNA"/>
</dbReference>
<evidence type="ECO:0000256" key="5">
    <source>
        <dbReference type="SAM" id="MobiDB-lite"/>
    </source>
</evidence>
<dbReference type="InterPro" id="IPR036864">
    <property type="entry name" value="Zn2-C6_fun-type_DNA-bd_sf"/>
</dbReference>
<dbReference type="PANTHER" id="PTHR46910:SF3">
    <property type="entry name" value="HALOTOLERANCE PROTEIN 9-RELATED"/>
    <property type="match status" value="1"/>
</dbReference>
<keyword evidence="2" id="KW-0479">Metal-binding</keyword>
<keyword evidence="4" id="KW-0539">Nucleus</keyword>
<dbReference type="Proteomes" id="UP001212841">
    <property type="component" value="Unassembled WGS sequence"/>
</dbReference>
<evidence type="ECO:0000256" key="4">
    <source>
        <dbReference type="ARBA" id="ARBA00023242"/>
    </source>
</evidence>
<dbReference type="Gene3D" id="4.10.240.10">
    <property type="entry name" value="Zn(2)-C6 fungal-type DNA-binding domain"/>
    <property type="match status" value="1"/>
</dbReference>
<comment type="subcellular location">
    <subcellularLocation>
        <location evidence="1">Nucleus</location>
    </subcellularLocation>
</comment>
<dbReference type="SMART" id="SM00066">
    <property type="entry name" value="GAL4"/>
    <property type="match status" value="1"/>
</dbReference>
<reference evidence="7" key="1">
    <citation type="submission" date="2020-05" db="EMBL/GenBank/DDBJ databases">
        <title>Phylogenomic resolution of chytrid fungi.</title>
        <authorList>
            <person name="Stajich J.E."/>
            <person name="Amses K."/>
            <person name="Simmons R."/>
            <person name="Seto K."/>
            <person name="Myers J."/>
            <person name="Bonds A."/>
            <person name="Quandt C.A."/>
            <person name="Barry K."/>
            <person name="Liu P."/>
            <person name="Grigoriev I."/>
            <person name="Longcore J.E."/>
            <person name="James T.Y."/>
        </authorList>
    </citation>
    <scope>NUCLEOTIDE SEQUENCE</scope>
    <source>
        <strain evidence="7">JEL0318</strain>
    </source>
</reference>
<dbReference type="GO" id="GO:0008270">
    <property type="term" value="F:zinc ion binding"/>
    <property type="evidence" value="ECO:0007669"/>
    <property type="project" value="InterPro"/>
</dbReference>
<dbReference type="GO" id="GO:0000981">
    <property type="term" value="F:DNA-binding transcription factor activity, RNA polymerase II-specific"/>
    <property type="evidence" value="ECO:0007669"/>
    <property type="project" value="InterPro"/>
</dbReference>
<evidence type="ECO:0000256" key="2">
    <source>
        <dbReference type="ARBA" id="ARBA00022723"/>
    </source>
</evidence>
<evidence type="ECO:0000313" key="8">
    <source>
        <dbReference type="Proteomes" id="UP001212841"/>
    </source>
</evidence>
<protein>
    <recommendedName>
        <fullName evidence="6">Zn(2)-C6 fungal-type domain-containing protein</fullName>
    </recommendedName>
</protein>
<evidence type="ECO:0000256" key="1">
    <source>
        <dbReference type="ARBA" id="ARBA00004123"/>
    </source>
</evidence>
<name>A0AAD5WYM6_9FUNG</name>
<evidence type="ECO:0000313" key="7">
    <source>
        <dbReference type="EMBL" id="KAJ3042509.1"/>
    </source>
</evidence>
<dbReference type="GO" id="GO:0005634">
    <property type="term" value="C:nucleus"/>
    <property type="evidence" value="ECO:0007669"/>
    <property type="project" value="UniProtKB-SubCell"/>
</dbReference>
<dbReference type="Pfam" id="PF00172">
    <property type="entry name" value="Zn_clus"/>
    <property type="match status" value="1"/>
</dbReference>
<dbReference type="SUPFAM" id="SSF57701">
    <property type="entry name" value="Zn2/Cys6 DNA-binding domain"/>
    <property type="match status" value="1"/>
</dbReference>
<feature type="compositionally biased region" description="Basic and acidic residues" evidence="5">
    <location>
        <begin position="18"/>
        <end position="28"/>
    </location>
</feature>
<dbReference type="GO" id="GO:0003677">
    <property type="term" value="F:DNA binding"/>
    <property type="evidence" value="ECO:0007669"/>
    <property type="project" value="UniProtKB-KW"/>
</dbReference>
<dbReference type="PANTHER" id="PTHR46910">
    <property type="entry name" value="TRANSCRIPTION FACTOR PDR1"/>
    <property type="match status" value="1"/>
</dbReference>
<organism evidence="7 8">
    <name type="scientific">Rhizophlyctis rosea</name>
    <dbReference type="NCBI Taxonomy" id="64517"/>
    <lineage>
        <taxon>Eukaryota</taxon>
        <taxon>Fungi</taxon>
        <taxon>Fungi incertae sedis</taxon>
        <taxon>Chytridiomycota</taxon>
        <taxon>Chytridiomycota incertae sedis</taxon>
        <taxon>Chytridiomycetes</taxon>
        <taxon>Rhizophlyctidales</taxon>
        <taxon>Rhizophlyctidaceae</taxon>
        <taxon>Rhizophlyctis</taxon>
    </lineage>
</organism>
<keyword evidence="3" id="KW-0238">DNA-binding</keyword>
<feature type="domain" description="Zn(2)-C6 fungal-type" evidence="6">
    <location>
        <begin position="53"/>
        <end position="73"/>
    </location>
</feature>
<evidence type="ECO:0000256" key="3">
    <source>
        <dbReference type="ARBA" id="ARBA00023125"/>
    </source>
</evidence>
<sequence>MADAAHYSDEEDAYSDSHSSHGEEDMPRDSASPGDMGALGDKPRRKRTRTSRACDSCRKKRTKCTGEQPCSTCISFEVKKRGPVTKKDQFTTLESRIKTVESLLTNLLSNNGSPQVQANSPKPGLSGISAADAFDHSPTPQQQGPMYDPLEGVMMKDKDGGDFSIYFGGMSHAFANIWKRAPEYGYSALPRARPPHPPTAANAEDFVVVQSCKMGGMEAFPLYL</sequence>
<dbReference type="InterPro" id="IPR001138">
    <property type="entry name" value="Zn2Cys6_DnaBD"/>
</dbReference>
<dbReference type="PROSITE" id="PS50048">
    <property type="entry name" value="ZN2_CY6_FUNGAL_2"/>
    <property type="match status" value="1"/>
</dbReference>
<evidence type="ECO:0000259" key="6">
    <source>
        <dbReference type="PROSITE" id="PS50048"/>
    </source>
</evidence>
<gene>
    <name evidence="7" type="ORF">HK097_002003</name>
</gene>
<dbReference type="AlphaFoldDB" id="A0AAD5WYM6"/>
<accession>A0AAD5WYM6</accession>
<proteinExistence type="predicted"/>
<keyword evidence="8" id="KW-1185">Reference proteome</keyword>
<feature type="region of interest" description="Disordered" evidence="5">
    <location>
        <begin position="1"/>
        <end position="67"/>
    </location>
</feature>
<dbReference type="CDD" id="cd00067">
    <property type="entry name" value="GAL4"/>
    <property type="match status" value="1"/>
</dbReference>
<comment type="caution">
    <text evidence="7">The sequence shown here is derived from an EMBL/GenBank/DDBJ whole genome shotgun (WGS) entry which is preliminary data.</text>
</comment>